<dbReference type="HOGENOM" id="CLU_1962865_0_0_1"/>
<dbReference type="PaxDb" id="3880-AES98481"/>
<keyword evidence="3" id="KW-1185">Reference proteome</keyword>
<reference evidence="2" key="3">
    <citation type="submission" date="2015-04" db="UniProtKB">
        <authorList>
            <consortium name="EnsemblPlants"/>
        </authorList>
    </citation>
    <scope>IDENTIFICATION</scope>
    <source>
        <strain evidence="2">cv. Jemalong A17</strain>
    </source>
</reference>
<accession>G7K697</accession>
<evidence type="ECO:0000313" key="1">
    <source>
        <dbReference type="EMBL" id="AES98481.1"/>
    </source>
</evidence>
<name>G7K697_MEDTR</name>
<sequence>MKLIRQRRMMSAWTLHLNAQVGVQKRWIINVIYDKPTQSFILEKNNASAECSDSLNIPTERVGNCTPAKRLSAEKYQGDIASDAYNPTQLSSTKLVKHIKKERLTFSLYAFLKTCHRVLQSYLTCMCN</sequence>
<dbReference type="Proteomes" id="UP000002051">
    <property type="component" value="Chromosome 5"/>
</dbReference>
<dbReference type="AlphaFoldDB" id="G7K697"/>
<reference evidence="1 3" key="2">
    <citation type="journal article" date="2014" name="BMC Genomics">
        <title>An improved genome release (version Mt4.0) for the model legume Medicago truncatula.</title>
        <authorList>
            <person name="Tang H."/>
            <person name="Krishnakumar V."/>
            <person name="Bidwell S."/>
            <person name="Rosen B."/>
            <person name="Chan A."/>
            <person name="Zhou S."/>
            <person name="Gentzbittel L."/>
            <person name="Childs K.L."/>
            <person name="Yandell M."/>
            <person name="Gundlach H."/>
            <person name="Mayer K.F."/>
            <person name="Schwartz D.C."/>
            <person name="Town C.D."/>
        </authorList>
    </citation>
    <scope>GENOME REANNOTATION</scope>
    <source>
        <strain evidence="2 3">cv. Jemalong A17</strain>
    </source>
</reference>
<reference evidence="1 3" key="1">
    <citation type="journal article" date="2011" name="Nature">
        <title>The Medicago genome provides insight into the evolution of rhizobial symbioses.</title>
        <authorList>
            <person name="Young N.D."/>
            <person name="Debelle F."/>
            <person name="Oldroyd G.E."/>
            <person name="Geurts R."/>
            <person name="Cannon S.B."/>
            <person name="Udvardi M.K."/>
            <person name="Benedito V.A."/>
            <person name="Mayer K.F."/>
            <person name="Gouzy J."/>
            <person name="Schoof H."/>
            <person name="Van de Peer Y."/>
            <person name="Proost S."/>
            <person name="Cook D.R."/>
            <person name="Meyers B.C."/>
            <person name="Spannagl M."/>
            <person name="Cheung F."/>
            <person name="De Mita S."/>
            <person name="Krishnakumar V."/>
            <person name="Gundlach H."/>
            <person name="Zhou S."/>
            <person name="Mudge J."/>
            <person name="Bharti A.K."/>
            <person name="Murray J.D."/>
            <person name="Naoumkina M.A."/>
            <person name="Rosen B."/>
            <person name="Silverstein K.A."/>
            <person name="Tang H."/>
            <person name="Rombauts S."/>
            <person name="Zhao P.X."/>
            <person name="Zhou P."/>
            <person name="Barbe V."/>
            <person name="Bardou P."/>
            <person name="Bechner M."/>
            <person name="Bellec A."/>
            <person name="Berger A."/>
            <person name="Berges H."/>
            <person name="Bidwell S."/>
            <person name="Bisseling T."/>
            <person name="Choisne N."/>
            <person name="Couloux A."/>
            <person name="Denny R."/>
            <person name="Deshpande S."/>
            <person name="Dai X."/>
            <person name="Doyle J.J."/>
            <person name="Dudez A.M."/>
            <person name="Farmer A.D."/>
            <person name="Fouteau S."/>
            <person name="Franken C."/>
            <person name="Gibelin C."/>
            <person name="Gish J."/>
            <person name="Goldstein S."/>
            <person name="Gonzalez A.J."/>
            <person name="Green P.J."/>
            <person name="Hallab A."/>
            <person name="Hartog M."/>
            <person name="Hua A."/>
            <person name="Humphray S.J."/>
            <person name="Jeong D.H."/>
            <person name="Jing Y."/>
            <person name="Jocker A."/>
            <person name="Kenton S.M."/>
            <person name="Kim D.J."/>
            <person name="Klee K."/>
            <person name="Lai H."/>
            <person name="Lang C."/>
            <person name="Lin S."/>
            <person name="Macmil S.L."/>
            <person name="Magdelenat G."/>
            <person name="Matthews L."/>
            <person name="McCorrison J."/>
            <person name="Monaghan E.L."/>
            <person name="Mun J.H."/>
            <person name="Najar F.Z."/>
            <person name="Nicholson C."/>
            <person name="Noirot C."/>
            <person name="O'Bleness M."/>
            <person name="Paule C.R."/>
            <person name="Poulain J."/>
            <person name="Prion F."/>
            <person name="Qin B."/>
            <person name="Qu C."/>
            <person name="Retzel E.F."/>
            <person name="Riddle C."/>
            <person name="Sallet E."/>
            <person name="Samain S."/>
            <person name="Samson N."/>
            <person name="Sanders I."/>
            <person name="Saurat O."/>
            <person name="Scarpelli C."/>
            <person name="Schiex T."/>
            <person name="Segurens B."/>
            <person name="Severin A.J."/>
            <person name="Sherrier D.J."/>
            <person name="Shi R."/>
            <person name="Sims S."/>
            <person name="Singer S.R."/>
            <person name="Sinharoy S."/>
            <person name="Sterck L."/>
            <person name="Viollet A."/>
            <person name="Wang B.B."/>
            <person name="Wang K."/>
            <person name="Wang M."/>
            <person name="Wang X."/>
            <person name="Warfsmann J."/>
            <person name="Weissenbach J."/>
            <person name="White D.D."/>
            <person name="White J.D."/>
            <person name="Wiley G.B."/>
            <person name="Wincker P."/>
            <person name="Xing Y."/>
            <person name="Yang L."/>
            <person name="Yao Z."/>
            <person name="Ying F."/>
            <person name="Zhai J."/>
            <person name="Zhou L."/>
            <person name="Zuber A."/>
            <person name="Denarie J."/>
            <person name="Dixon R.A."/>
            <person name="May G.D."/>
            <person name="Schwartz D.C."/>
            <person name="Rogers J."/>
            <person name="Quetier F."/>
            <person name="Town C.D."/>
            <person name="Roe B.A."/>
        </authorList>
    </citation>
    <scope>NUCLEOTIDE SEQUENCE [LARGE SCALE GENOMIC DNA]</scope>
    <source>
        <strain evidence="1">A17</strain>
        <strain evidence="2 3">cv. Jemalong A17</strain>
    </source>
</reference>
<dbReference type="EMBL" id="CM001221">
    <property type="protein sequence ID" value="AES98481.1"/>
    <property type="molecule type" value="Genomic_DNA"/>
</dbReference>
<protein>
    <submittedName>
        <fullName evidence="1 2">Uncharacterized protein</fullName>
    </submittedName>
</protein>
<evidence type="ECO:0000313" key="3">
    <source>
        <dbReference type="Proteomes" id="UP000002051"/>
    </source>
</evidence>
<organism evidence="1 3">
    <name type="scientific">Medicago truncatula</name>
    <name type="common">Barrel medic</name>
    <name type="synonym">Medicago tribuloides</name>
    <dbReference type="NCBI Taxonomy" id="3880"/>
    <lineage>
        <taxon>Eukaryota</taxon>
        <taxon>Viridiplantae</taxon>
        <taxon>Streptophyta</taxon>
        <taxon>Embryophyta</taxon>
        <taxon>Tracheophyta</taxon>
        <taxon>Spermatophyta</taxon>
        <taxon>Magnoliopsida</taxon>
        <taxon>eudicotyledons</taxon>
        <taxon>Gunneridae</taxon>
        <taxon>Pentapetalae</taxon>
        <taxon>rosids</taxon>
        <taxon>fabids</taxon>
        <taxon>Fabales</taxon>
        <taxon>Fabaceae</taxon>
        <taxon>Papilionoideae</taxon>
        <taxon>50 kb inversion clade</taxon>
        <taxon>NPAAA clade</taxon>
        <taxon>Hologalegina</taxon>
        <taxon>IRL clade</taxon>
        <taxon>Trifolieae</taxon>
        <taxon>Medicago</taxon>
    </lineage>
</organism>
<gene>
    <name evidence="1" type="ordered locus">MTR_5g069090</name>
</gene>
<dbReference type="EnsemblPlants" id="AES98481">
    <property type="protein sequence ID" value="AES98481"/>
    <property type="gene ID" value="MTR_5g069090"/>
</dbReference>
<evidence type="ECO:0000313" key="2">
    <source>
        <dbReference type="EnsemblPlants" id="AES98481"/>
    </source>
</evidence>
<proteinExistence type="predicted"/>